<keyword evidence="2" id="KW-0808">Transferase</keyword>
<name>A0A3M0A8Z2_9GAMM</name>
<evidence type="ECO:0000256" key="2">
    <source>
        <dbReference type="ARBA" id="ARBA00022679"/>
    </source>
</evidence>
<evidence type="ECO:0000256" key="4">
    <source>
        <dbReference type="ARBA" id="ARBA00022694"/>
    </source>
</evidence>
<dbReference type="EC" id="2.5.1.25" evidence="1"/>
<reference evidence="7 8" key="1">
    <citation type="submission" date="2018-10" db="EMBL/GenBank/DDBJ databases">
        <title>Genomic Encyclopedia of Type Strains, Phase IV (KMG-IV): sequencing the most valuable type-strain genomes for metagenomic binning, comparative biology and taxonomic classification.</title>
        <authorList>
            <person name="Goeker M."/>
        </authorList>
    </citation>
    <scope>NUCLEOTIDE SEQUENCE [LARGE SCALE GENOMIC DNA]</scope>
    <source>
        <strain evidence="7 8">DSM 25080</strain>
    </source>
</reference>
<sequence length="193" mass="21960">MAGTLIDRAGMPRCRRCKLREVACFCESVQSLNLPFEVHILLHPLELKRPSSSVFFLQLDSQVNVHLYQRTELITPQPGDALLYPESVETSSVHLDSLTTASLRIKRLWLLEGTWQEAAKMLAKQPLIASLPRISVSDQESRYPFRKNQRGDGLSTAEALLASIDDEYRQDRNRYYDCYLRHAVASMNGHAPC</sequence>
<dbReference type="OrthoDB" id="370626at2"/>
<dbReference type="InterPro" id="IPR005636">
    <property type="entry name" value="DTW"/>
</dbReference>
<dbReference type="GO" id="GO:0008033">
    <property type="term" value="P:tRNA processing"/>
    <property type="evidence" value="ECO:0007669"/>
    <property type="project" value="UniProtKB-KW"/>
</dbReference>
<keyword evidence="8" id="KW-1185">Reference proteome</keyword>
<gene>
    <name evidence="7" type="ORF">DFR27_2215</name>
</gene>
<organism evidence="7 8">
    <name type="scientific">Umboniibacter marinipuniceus</name>
    <dbReference type="NCBI Taxonomy" id="569599"/>
    <lineage>
        <taxon>Bacteria</taxon>
        <taxon>Pseudomonadati</taxon>
        <taxon>Pseudomonadota</taxon>
        <taxon>Gammaproteobacteria</taxon>
        <taxon>Cellvibrionales</taxon>
        <taxon>Cellvibrionaceae</taxon>
        <taxon>Umboniibacter</taxon>
    </lineage>
</organism>
<dbReference type="GO" id="GO:0016432">
    <property type="term" value="F:tRNA-uridine aminocarboxypropyltransferase activity"/>
    <property type="evidence" value="ECO:0007669"/>
    <property type="project" value="UniProtKB-EC"/>
</dbReference>
<evidence type="ECO:0000259" key="6">
    <source>
        <dbReference type="SMART" id="SM01144"/>
    </source>
</evidence>
<evidence type="ECO:0000313" key="8">
    <source>
        <dbReference type="Proteomes" id="UP000267187"/>
    </source>
</evidence>
<evidence type="ECO:0000256" key="1">
    <source>
        <dbReference type="ARBA" id="ARBA00012386"/>
    </source>
</evidence>
<dbReference type="SMART" id="SM01144">
    <property type="entry name" value="DTW"/>
    <property type="match status" value="1"/>
</dbReference>
<feature type="domain" description="DTW" evidence="6">
    <location>
        <begin position="10"/>
        <end position="188"/>
    </location>
</feature>
<dbReference type="PANTHER" id="PTHR21392:SF0">
    <property type="entry name" value="TRNA-URIDINE AMINOCARBOXYPROPYLTRANSFERASE 2"/>
    <property type="match status" value="1"/>
</dbReference>
<evidence type="ECO:0000256" key="5">
    <source>
        <dbReference type="ARBA" id="ARBA00034489"/>
    </source>
</evidence>
<accession>A0A3M0A8Z2</accession>
<protein>
    <recommendedName>
        <fullName evidence="1">tRNA-uridine aminocarboxypropyltransferase</fullName>
        <ecNumber evidence="1">2.5.1.25</ecNumber>
    </recommendedName>
</protein>
<dbReference type="PANTHER" id="PTHR21392">
    <property type="entry name" value="TRNA-URIDINE AMINOCARBOXYPROPYLTRANSFERASE 2"/>
    <property type="match status" value="1"/>
</dbReference>
<dbReference type="AlphaFoldDB" id="A0A3M0A8Z2"/>
<dbReference type="Pfam" id="PF03942">
    <property type="entry name" value="DTW"/>
    <property type="match status" value="1"/>
</dbReference>
<dbReference type="RefSeq" id="WP_121877510.1">
    <property type="nucleotide sequence ID" value="NZ_REFJ01000005.1"/>
</dbReference>
<evidence type="ECO:0000256" key="3">
    <source>
        <dbReference type="ARBA" id="ARBA00022691"/>
    </source>
</evidence>
<proteinExistence type="inferred from homology"/>
<keyword evidence="4" id="KW-0819">tRNA processing</keyword>
<dbReference type="InterPro" id="IPR039262">
    <property type="entry name" value="DTWD2/TAPT"/>
</dbReference>
<dbReference type="EMBL" id="REFJ01000005">
    <property type="protein sequence ID" value="RMA78875.1"/>
    <property type="molecule type" value="Genomic_DNA"/>
</dbReference>
<keyword evidence="3" id="KW-0949">S-adenosyl-L-methionine</keyword>
<evidence type="ECO:0000313" key="7">
    <source>
        <dbReference type="EMBL" id="RMA78875.1"/>
    </source>
</evidence>
<comment type="caution">
    <text evidence="7">The sequence shown here is derived from an EMBL/GenBank/DDBJ whole genome shotgun (WGS) entry which is preliminary data.</text>
</comment>
<comment type="similarity">
    <text evidence="5">Belongs to the TDD superfamily. DTWD2 family.</text>
</comment>
<dbReference type="Proteomes" id="UP000267187">
    <property type="component" value="Unassembled WGS sequence"/>
</dbReference>